<dbReference type="FunCoup" id="A0A3B5KQ73">
    <property type="interactions" value="451"/>
</dbReference>
<evidence type="ECO:0000256" key="1">
    <source>
        <dbReference type="SAM" id="Phobius"/>
    </source>
</evidence>
<dbReference type="Pfam" id="PF15071">
    <property type="entry name" value="TMEM220"/>
    <property type="match status" value="1"/>
</dbReference>
<name>A0A3B5KQ73_TAKRU</name>
<dbReference type="OMA" id="WAPALWR"/>
<keyword evidence="1" id="KW-0812">Transmembrane</keyword>
<accession>A0A3B5KQ73</accession>
<evidence type="ECO:0000313" key="2">
    <source>
        <dbReference type="Ensembl" id="ENSTRUP00000057404.2"/>
    </source>
</evidence>
<dbReference type="PANTHER" id="PTHR34262">
    <property type="entry name" value="TRANSMEMBRANE PROTEIN 220"/>
    <property type="match status" value="1"/>
</dbReference>
<dbReference type="RefSeq" id="XP_003965044.2">
    <property type="nucleotide sequence ID" value="XM_003964995.3"/>
</dbReference>
<organism evidence="2 3">
    <name type="scientific">Takifugu rubripes</name>
    <name type="common">Japanese pufferfish</name>
    <name type="synonym">Fugu rubripes</name>
    <dbReference type="NCBI Taxonomy" id="31033"/>
    <lineage>
        <taxon>Eukaryota</taxon>
        <taxon>Metazoa</taxon>
        <taxon>Chordata</taxon>
        <taxon>Craniata</taxon>
        <taxon>Vertebrata</taxon>
        <taxon>Euteleostomi</taxon>
        <taxon>Actinopterygii</taxon>
        <taxon>Neopterygii</taxon>
        <taxon>Teleostei</taxon>
        <taxon>Neoteleostei</taxon>
        <taxon>Acanthomorphata</taxon>
        <taxon>Eupercaria</taxon>
        <taxon>Tetraodontiformes</taxon>
        <taxon>Tetradontoidea</taxon>
        <taxon>Tetraodontidae</taxon>
        <taxon>Takifugu</taxon>
    </lineage>
</organism>
<dbReference type="OrthoDB" id="9924288at2759"/>
<protein>
    <submittedName>
        <fullName evidence="2">Transmembrane protein 220</fullName>
    </submittedName>
</protein>
<sequence>MGDLCQNQRRKFWFAVIWRLCNFCMSVFFSLATYVQINDPDAGLWMVGYGVPAVLAGLVGLNPHVTETLPWRRLSDLHVTLSAAVAAMLAWRLDKERLSEMFHQEEGREFSGLLLTTVWLLLCRHSGRAPVGLLRVLTAVGITVFPFVAWLYFHLNQELRSTWPTHCKTAI</sequence>
<gene>
    <name evidence="2" type="primary">tmem220</name>
</gene>
<dbReference type="AlphaFoldDB" id="A0A3B5KQ73"/>
<dbReference type="PANTHER" id="PTHR34262:SF1">
    <property type="entry name" value="TRANSMEMBRANE PROTEIN 220"/>
    <property type="match status" value="1"/>
</dbReference>
<keyword evidence="1" id="KW-0472">Membrane</keyword>
<dbReference type="CTD" id="388335"/>
<dbReference type="KEGG" id="tru:101062464"/>
<reference evidence="2" key="2">
    <citation type="submission" date="2025-08" db="UniProtKB">
        <authorList>
            <consortium name="Ensembl"/>
        </authorList>
    </citation>
    <scope>IDENTIFICATION</scope>
</reference>
<evidence type="ECO:0000313" key="3">
    <source>
        <dbReference type="Proteomes" id="UP000005226"/>
    </source>
</evidence>
<feature type="transmembrane region" description="Helical" evidence="1">
    <location>
        <begin position="12"/>
        <end position="37"/>
    </location>
</feature>
<dbReference type="InParanoid" id="A0A3B5KQ73"/>
<reference evidence="2" key="3">
    <citation type="submission" date="2025-09" db="UniProtKB">
        <authorList>
            <consortium name="Ensembl"/>
        </authorList>
    </citation>
    <scope>IDENTIFICATION</scope>
</reference>
<dbReference type="Proteomes" id="UP000005226">
    <property type="component" value="Chromosome 5"/>
</dbReference>
<keyword evidence="3" id="KW-1185">Reference proteome</keyword>
<reference evidence="2 3" key="1">
    <citation type="journal article" date="2011" name="Genome Biol. Evol.">
        <title>Integration of the genetic map and genome assembly of fugu facilitates insights into distinct features of genome evolution in teleosts and mammals.</title>
        <authorList>
            <person name="Kai W."/>
            <person name="Kikuchi K."/>
            <person name="Tohari S."/>
            <person name="Chew A.K."/>
            <person name="Tay A."/>
            <person name="Fujiwara A."/>
            <person name="Hosoya S."/>
            <person name="Suetake H."/>
            <person name="Naruse K."/>
            <person name="Brenner S."/>
            <person name="Suzuki Y."/>
            <person name="Venkatesh B."/>
        </authorList>
    </citation>
    <scope>NUCLEOTIDE SEQUENCE [LARGE SCALE GENOMIC DNA]</scope>
</reference>
<feature type="transmembrane region" description="Helical" evidence="1">
    <location>
        <begin position="134"/>
        <end position="153"/>
    </location>
</feature>
<dbReference type="Ensembl" id="ENSTRUT00000058515.2">
    <property type="protein sequence ID" value="ENSTRUP00000057404.2"/>
    <property type="gene ID" value="ENSTRUG00000021381.2"/>
</dbReference>
<dbReference type="InterPro" id="IPR029377">
    <property type="entry name" value="TMEM220"/>
</dbReference>
<proteinExistence type="predicted"/>
<feature type="transmembrane region" description="Helical" evidence="1">
    <location>
        <begin position="43"/>
        <end position="62"/>
    </location>
</feature>
<dbReference type="GeneTree" id="ENSGT00940000168279"/>
<dbReference type="GeneID" id="101062464"/>
<keyword evidence="1" id="KW-1133">Transmembrane helix</keyword>